<keyword evidence="2" id="KW-1185">Reference proteome</keyword>
<protein>
    <submittedName>
        <fullName evidence="1">Uncharacterized protein</fullName>
    </submittedName>
</protein>
<dbReference type="Proteomes" id="UP001347796">
    <property type="component" value="Unassembled WGS sequence"/>
</dbReference>
<dbReference type="PANTHER" id="PTHR35263:SF1">
    <property type="entry name" value="TESTIS-EXPRESSED PROTEIN 49"/>
    <property type="match status" value="1"/>
</dbReference>
<evidence type="ECO:0000313" key="2">
    <source>
        <dbReference type="Proteomes" id="UP001347796"/>
    </source>
</evidence>
<name>A0AAN8Q029_PATCE</name>
<dbReference type="AlphaFoldDB" id="A0AAN8Q029"/>
<accession>A0AAN8Q029</accession>
<evidence type="ECO:0000313" key="1">
    <source>
        <dbReference type="EMBL" id="KAK6182756.1"/>
    </source>
</evidence>
<dbReference type="EMBL" id="JAZGQO010000007">
    <property type="protein sequence ID" value="KAK6182756.1"/>
    <property type="molecule type" value="Genomic_DNA"/>
</dbReference>
<sequence>MSFFGLTQLGYQHTIRESSVPAKADPVRGNRQLGYLALPPLKDNCAAERSIIPESQVSSYGQGPNGSYVEYTRMKNKHIRKPKSTFELYRYPATTSAQYGWFNIHKPLHAKEPWTYVPRKVQINSEMTRFVNQMSLTNRQFSLF</sequence>
<dbReference type="PANTHER" id="PTHR35263">
    <property type="entry name" value="TESTIS-EXPRESSED PROTEIN 49"/>
    <property type="match status" value="1"/>
</dbReference>
<organism evidence="1 2">
    <name type="scientific">Patella caerulea</name>
    <name type="common">Rayed Mediterranean limpet</name>
    <dbReference type="NCBI Taxonomy" id="87958"/>
    <lineage>
        <taxon>Eukaryota</taxon>
        <taxon>Metazoa</taxon>
        <taxon>Spiralia</taxon>
        <taxon>Lophotrochozoa</taxon>
        <taxon>Mollusca</taxon>
        <taxon>Gastropoda</taxon>
        <taxon>Patellogastropoda</taxon>
        <taxon>Patelloidea</taxon>
        <taxon>Patellidae</taxon>
        <taxon>Patella</taxon>
    </lineage>
</organism>
<proteinExistence type="predicted"/>
<dbReference type="InterPro" id="IPR038775">
    <property type="entry name" value="SPMIP11"/>
</dbReference>
<dbReference type="Pfam" id="PF22593">
    <property type="entry name" value="SPMIP11"/>
    <property type="match status" value="1"/>
</dbReference>
<comment type="caution">
    <text evidence="1">The sequence shown here is derived from an EMBL/GenBank/DDBJ whole genome shotgun (WGS) entry which is preliminary data.</text>
</comment>
<reference evidence="1 2" key="1">
    <citation type="submission" date="2024-01" db="EMBL/GenBank/DDBJ databases">
        <title>The genome of the rayed Mediterranean limpet Patella caerulea (Linnaeus, 1758).</title>
        <authorList>
            <person name="Anh-Thu Weber A."/>
            <person name="Halstead-Nussloch G."/>
        </authorList>
    </citation>
    <scope>NUCLEOTIDE SEQUENCE [LARGE SCALE GENOMIC DNA]</scope>
    <source>
        <strain evidence="1">AATW-2023a</strain>
        <tissue evidence="1">Whole specimen</tissue>
    </source>
</reference>
<gene>
    <name evidence="1" type="ORF">SNE40_010368</name>
</gene>